<dbReference type="CDD" id="cd00042">
    <property type="entry name" value="CY"/>
    <property type="match status" value="2"/>
</dbReference>
<dbReference type="Pfam" id="PF16845">
    <property type="entry name" value="SQAPI"/>
    <property type="match status" value="2"/>
</dbReference>
<proteinExistence type="inferred from homology"/>
<sequence length="230" mass="26381">MAHKQLTKNPKYSITMRSSLLHLLLFIFTIILLHGSTTAKKQPLFGGSHPIKNLTDPHILDIANFAVTQHNKETNSNLNFERVIKGKIGVVEGLEYHLIIEAKDGTNICKYEVVVWEMEWLHFRNLTSFKLLKKKSQDAWKPVENLEKDVHALEMAGFAVMEHNKKDKDVLVLKKVVSGETQVVDGVKYRFVILAVDSAKVCHSYEAVVWEKAWIKFKKLTSFKLLKKLT</sequence>
<dbReference type="InterPro" id="IPR000010">
    <property type="entry name" value="Cystatin_dom"/>
</dbReference>
<evidence type="ECO:0000313" key="6">
    <source>
        <dbReference type="RefSeq" id="XP_039114699.1"/>
    </source>
</evidence>
<evidence type="ECO:0000256" key="2">
    <source>
        <dbReference type="ARBA" id="ARBA00022690"/>
    </source>
</evidence>
<dbReference type="GeneID" id="120250030"/>
<feature type="domain" description="Cystatin" evidence="4">
    <location>
        <begin position="135"/>
        <end position="226"/>
    </location>
</feature>
<dbReference type="AlphaFoldDB" id="A0AB40AIJ6"/>
<dbReference type="PANTHER" id="PTHR47364">
    <property type="entry name" value="CYSTEINE PROTEINASE INHIBITOR 5"/>
    <property type="match status" value="1"/>
</dbReference>
<dbReference type="InterPro" id="IPR046350">
    <property type="entry name" value="Cystatin_sf"/>
</dbReference>
<gene>
    <name evidence="6" type="primary">LOC120250030</name>
</gene>
<dbReference type="SUPFAM" id="SSF54403">
    <property type="entry name" value="Cystatin/monellin"/>
    <property type="match status" value="2"/>
</dbReference>
<name>A0AB40AIJ6_DIOCR</name>
<protein>
    <submittedName>
        <fullName evidence="6">Multicystatin-like</fullName>
    </submittedName>
</protein>
<comment type="similarity">
    <text evidence="1">Belongs to the cystatin family. Phytocystatin subfamily.</text>
</comment>
<evidence type="ECO:0000313" key="5">
    <source>
        <dbReference type="Proteomes" id="UP001515500"/>
    </source>
</evidence>
<evidence type="ECO:0000259" key="4">
    <source>
        <dbReference type="SMART" id="SM00043"/>
    </source>
</evidence>
<accession>A0AB40AIJ6</accession>
<dbReference type="GO" id="GO:0004869">
    <property type="term" value="F:cysteine-type endopeptidase inhibitor activity"/>
    <property type="evidence" value="ECO:0007669"/>
    <property type="project" value="UniProtKB-KW"/>
</dbReference>
<evidence type="ECO:0000256" key="3">
    <source>
        <dbReference type="ARBA" id="ARBA00022704"/>
    </source>
</evidence>
<dbReference type="SMART" id="SM00043">
    <property type="entry name" value="CY"/>
    <property type="match status" value="2"/>
</dbReference>
<dbReference type="RefSeq" id="XP_039114699.1">
    <property type="nucleotide sequence ID" value="XM_039258765.1"/>
</dbReference>
<evidence type="ECO:0000256" key="1">
    <source>
        <dbReference type="ARBA" id="ARBA00007233"/>
    </source>
</evidence>
<organism evidence="5 6">
    <name type="scientific">Dioscorea cayennensis subsp. rotundata</name>
    <name type="common">White Guinea yam</name>
    <name type="synonym">Dioscorea rotundata</name>
    <dbReference type="NCBI Taxonomy" id="55577"/>
    <lineage>
        <taxon>Eukaryota</taxon>
        <taxon>Viridiplantae</taxon>
        <taxon>Streptophyta</taxon>
        <taxon>Embryophyta</taxon>
        <taxon>Tracheophyta</taxon>
        <taxon>Spermatophyta</taxon>
        <taxon>Magnoliopsida</taxon>
        <taxon>Liliopsida</taxon>
        <taxon>Dioscoreales</taxon>
        <taxon>Dioscoreaceae</taxon>
        <taxon>Dioscorea</taxon>
    </lineage>
</organism>
<feature type="domain" description="Cystatin" evidence="4">
    <location>
        <begin position="43"/>
        <end position="132"/>
    </location>
</feature>
<dbReference type="PANTHER" id="PTHR47364:SF2">
    <property type="entry name" value="CYSTEINE PROTEINASE INHIBITOR 5"/>
    <property type="match status" value="1"/>
</dbReference>
<dbReference type="Gene3D" id="3.10.450.10">
    <property type="match status" value="2"/>
</dbReference>
<dbReference type="Proteomes" id="UP001515500">
    <property type="component" value="Chromosome 19"/>
</dbReference>
<keyword evidence="3" id="KW-0789">Thiol protease inhibitor</keyword>
<keyword evidence="2" id="KW-0646">Protease inhibitor</keyword>
<reference evidence="6" key="1">
    <citation type="submission" date="2025-08" db="UniProtKB">
        <authorList>
            <consortium name="RefSeq"/>
        </authorList>
    </citation>
    <scope>IDENTIFICATION</scope>
</reference>
<keyword evidence="5" id="KW-1185">Reference proteome</keyword>